<organism evidence="2 3">
    <name type="scientific">Halalkalibacter kiskunsagensis</name>
    <dbReference type="NCBI Taxonomy" id="1548599"/>
    <lineage>
        <taxon>Bacteria</taxon>
        <taxon>Bacillati</taxon>
        <taxon>Bacillota</taxon>
        <taxon>Bacilli</taxon>
        <taxon>Bacillales</taxon>
        <taxon>Bacillaceae</taxon>
        <taxon>Halalkalibacter</taxon>
    </lineage>
</organism>
<gene>
    <name evidence="2" type="ORF">ACFFHM_05980</name>
</gene>
<keyword evidence="2" id="KW-0645">Protease</keyword>
<dbReference type="RefSeq" id="WP_335961352.1">
    <property type="nucleotide sequence ID" value="NZ_JAXBLX010000016.1"/>
</dbReference>
<reference evidence="2 3" key="1">
    <citation type="submission" date="2024-09" db="EMBL/GenBank/DDBJ databases">
        <authorList>
            <person name="Sun Q."/>
            <person name="Mori K."/>
        </authorList>
    </citation>
    <scope>NUCLEOTIDE SEQUENCE [LARGE SCALE GENOMIC DNA]</scope>
    <source>
        <strain evidence="2 3">NCAIM B.02610</strain>
    </source>
</reference>
<protein>
    <submittedName>
        <fullName evidence="2">Serine protease</fullName>
    </submittedName>
</protein>
<keyword evidence="1" id="KW-0175">Coiled coil</keyword>
<comment type="caution">
    <text evidence="2">The sequence shown here is derived from an EMBL/GenBank/DDBJ whole genome shotgun (WGS) entry which is preliminary data.</text>
</comment>
<dbReference type="EMBL" id="JBHLUX010000017">
    <property type="protein sequence ID" value="MFC0470081.1"/>
    <property type="molecule type" value="Genomic_DNA"/>
</dbReference>
<keyword evidence="2" id="KW-0378">Hydrolase</keyword>
<evidence type="ECO:0000313" key="2">
    <source>
        <dbReference type="EMBL" id="MFC0470081.1"/>
    </source>
</evidence>
<dbReference type="Proteomes" id="UP001589838">
    <property type="component" value="Unassembled WGS sequence"/>
</dbReference>
<evidence type="ECO:0000256" key="1">
    <source>
        <dbReference type="SAM" id="Coils"/>
    </source>
</evidence>
<feature type="coiled-coil region" evidence="1">
    <location>
        <begin position="3"/>
        <end position="30"/>
    </location>
</feature>
<sequence>MKVNDIQEKIHQLQDQLNYWENHLKDVQNDCNHDYQEDSFYKKCIRCQKIEAIYY</sequence>
<evidence type="ECO:0000313" key="3">
    <source>
        <dbReference type="Proteomes" id="UP001589838"/>
    </source>
</evidence>
<dbReference type="GO" id="GO:0006508">
    <property type="term" value="P:proteolysis"/>
    <property type="evidence" value="ECO:0007669"/>
    <property type="project" value="UniProtKB-KW"/>
</dbReference>
<dbReference type="GO" id="GO:0008233">
    <property type="term" value="F:peptidase activity"/>
    <property type="evidence" value="ECO:0007669"/>
    <property type="project" value="UniProtKB-KW"/>
</dbReference>
<accession>A0ABV6K9U4</accession>
<proteinExistence type="predicted"/>
<name>A0ABV6K9U4_9BACI</name>
<keyword evidence="3" id="KW-1185">Reference proteome</keyword>